<dbReference type="SMART" id="SM00267">
    <property type="entry name" value="GGDEF"/>
    <property type="match status" value="1"/>
</dbReference>
<evidence type="ECO:0000259" key="1">
    <source>
        <dbReference type="PROSITE" id="PS50883"/>
    </source>
</evidence>
<dbReference type="SUPFAM" id="SSF141868">
    <property type="entry name" value="EAL domain-like"/>
    <property type="match status" value="1"/>
</dbReference>
<dbReference type="SUPFAM" id="SSF55073">
    <property type="entry name" value="Nucleotide cyclase"/>
    <property type="match status" value="1"/>
</dbReference>
<dbReference type="InterPro" id="IPR029787">
    <property type="entry name" value="Nucleotide_cyclase"/>
</dbReference>
<gene>
    <name evidence="3" type="ORF">F0U83_08925</name>
</gene>
<protein>
    <submittedName>
        <fullName evidence="3">EAL domain-containing protein</fullName>
    </submittedName>
</protein>
<dbReference type="SMART" id="SM00052">
    <property type="entry name" value="EAL"/>
    <property type="match status" value="1"/>
</dbReference>
<dbReference type="KEGG" id="ncu:F0U83_08925"/>
<organism evidence="3 4">
    <name type="scientific">Neptunomonas concharum</name>
    <dbReference type="NCBI Taxonomy" id="1031538"/>
    <lineage>
        <taxon>Bacteria</taxon>
        <taxon>Pseudomonadati</taxon>
        <taxon>Pseudomonadota</taxon>
        <taxon>Gammaproteobacteria</taxon>
        <taxon>Oceanospirillales</taxon>
        <taxon>Oceanospirillaceae</taxon>
        <taxon>Neptunomonas</taxon>
    </lineage>
</organism>
<dbReference type="InterPro" id="IPR043128">
    <property type="entry name" value="Rev_trsase/Diguanyl_cyclase"/>
</dbReference>
<evidence type="ECO:0000259" key="2">
    <source>
        <dbReference type="PROSITE" id="PS50887"/>
    </source>
</evidence>
<feature type="domain" description="EAL" evidence="1">
    <location>
        <begin position="365"/>
        <end position="601"/>
    </location>
</feature>
<dbReference type="PROSITE" id="PS50887">
    <property type="entry name" value="GGDEF"/>
    <property type="match status" value="1"/>
</dbReference>
<reference evidence="3 4" key="1">
    <citation type="journal article" date="2019" name="Biochem. Eng. J.">
        <title>Metabolic engineering of the marine bacteria Neptunomonas concharum for the production of acetoin and meso-2,3-butanediol from acetate.</title>
        <authorList>
            <person name="Li W."/>
            <person name="Pu N."/>
            <person name="Liu C.-X."/>
            <person name="Yuan Q.-P."/>
            <person name="Li Z.-J."/>
        </authorList>
    </citation>
    <scope>NUCLEOTIDE SEQUENCE [LARGE SCALE GENOMIC DNA]</scope>
    <source>
        <strain evidence="3 4">JCM17730</strain>
    </source>
</reference>
<dbReference type="RefSeq" id="WP_138987442.1">
    <property type="nucleotide sequence ID" value="NZ_CP043869.1"/>
</dbReference>
<keyword evidence="4" id="KW-1185">Reference proteome</keyword>
<sequence>MMPQTFDPAAVGSSHEQVNITVDELDQILRLQLTLMEALAAERVDSCVLDQLCSMAERLLANSVASVMLLDQHTGSMNVVAGPNIPQEAKKQLDGLVPGATSGSCGTAVFNNVPTFVRDTFTDERWYSLRSVVENFNICSCWSMPIRDQAGRAIGSFALSSFEHRMPSSFHKRLLEVGAVIISIYLGKEQQRLAVEKSHYQLIEALERDSVTGLPNAAKLAHCLSTLPPPNSLLILNINNFSYINSAYGWEFGNVLLQKVAEALGHIAQAETYRLQGDEFALLYSGDGIDFTQEIKTLRNYFFEHSLSVNGISFHITCNYGAASGTGVFDKSRIALIKAKRAGKNHHYIYSEQADEPEREERMAYMHWSLVLHEALGKDAITPVFQGIRNNRTGEIDRYEALARIRFKGELLAPKLFLDVARLSGLLPSITRRMIDKSCQIMANYSEPFSINITEDDLSQGYLLRYLERKTSEYGIDPERLMLEILEGVSSTGKKDHIEQLAELKQSGYKLAIDDFGTEYSNFERIIALKVDCVKIDAKYIRDIATNPTSYEVARAIAYFASNVGIETVAEYVHDDEVQSIVEQLGIDYSQGYFYSEPEEK</sequence>
<dbReference type="InterPro" id="IPR035919">
    <property type="entry name" value="EAL_sf"/>
</dbReference>
<name>A0A5P1RC17_9GAMM</name>
<dbReference type="OrthoDB" id="6168558at2"/>
<evidence type="ECO:0000313" key="3">
    <source>
        <dbReference type="EMBL" id="QEQ96832.1"/>
    </source>
</evidence>
<dbReference type="AlphaFoldDB" id="A0A5P1RC17"/>
<dbReference type="PANTHER" id="PTHR33121">
    <property type="entry name" value="CYCLIC DI-GMP PHOSPHODIESTERASE PDEF"/>
    <property type="match status" value="1"/>
</dbReference>
<dbReference type="InterPro" id="IPR000160">
    <property type="entry name" value="GGDEF_dom"/>
</dbReference>
<dbReference type="InterPro" id="IPR001633">
    <property type="entry name" value="EAL_dom"/>
</dbReference>
<dbReference type="CDD" id="cd01948">
    <property type="entry name" value="EAL"/>
    <property type="match status" value="1"/>
</dbReference>
<evidence type="ECO:0000313" key="4">
    <source>
        <dbReference type="Proteomes" id="UP000324760"/>
    </source>
</evidence>
<dbReference type="Pfam" id="PF01590">
    <property type="entry name" value="GAF"/>
    <property type="match status" value="1"/>
</dbReference>
<dbReference type="Pfam" id="PF00990">
    <property type="entry name" value="GGDEF"/>
    <property type="match status" value="1"/>
</dbReference>
<dbReference type="PANTHER" id="PTHR33121:SF71">
    <property type="entry name" value="OXYGEN SENSOR PROTEIN DOSP"/>
    <property type="match status" value="1"/>
</dbReference>
<dbReference type="InterPro" id="IPR003018">
    <property type="entry name" value="GAF"/>
</dbReference>
<dbReference type="InterPro" id="IPR050706">
    <property type="entry name" value="Cyclic-di-GMP_PDE-like"/>
</dbReference>
<dbReference type="InterPro" id="IPR029016">
    <property type="entry name" value="GAF-like_dom_sf"/>
</dbReference>
<dbReference type="Proteomes" id="UP000324760">
    <property type="component" value="Chromosome"/>
</dbReference>
<dbReference type="SUPFAM" id="SSF55781">
    <property type="entry name" value="GAF domain-like"/>
    <property type="match status" value="1"/>
</dbReference>
<dbReference type="EMBL" id="CP043869">
    <property type="protein sequence ID" value="QEQ96832.1"/>
    <property type="molecule type" value="Genomic_DNA"/>
</dbReference>
<accession>A0A5P1RC17</accession>
<feature type="domain" description="GGDEF" evidence="2">
    <location>
        <begin position="229"/>
        <end position="352"/>
    </location>
</feature>
<proteinExistence type="predicted"/>
<dbReference type="Pfam" id="PF00563">
    <property type="entry name" value="EAL"/>
    <property type="match status" value="1"/>
</dbReference>
<dbReference type="PROSITE" id="PS50883">
    <property type="entry name" value="EAL"/>
    <property type="match status" value="1"/>
</dbReference>
<dbReference type="Gene3D" id="3.30.70.270">
    <property type="match status" value="1"/>
</dbReference>
<dbReference type="Gene3D" id="3.30.450.40">
    <property type="match status" value="1"/>
</dbReference>
<dbReference type="GO" id="GO:0071111">
    <property type="term" value="F:cyclic-guanylate-specific phosphodiesterase activity"/>
    <property type="evidence" value="ECO:0007669"/>
    <property type="project" value="InterPro"/>
</dbReference>
<dbReference type="Gene3D" id="3.20.20.450">
    <property type="entry name" value="EAL domain"/>
    <property type="match status" value="1"/>
</dbReference>